<feature type="region of interest" description="Disordered" evidence="1">
    <location>
        <begin position="631"/>
        <end position="671"/>
    </location>
</feature>
<dbReference type="RefSeq" id="WP_003975136.1">
    <property type="nucleotide sequence ID" value="NZ_CM001889.1"/>
</dbReference>
<evidence type="ECO:0000313" key="3">
    <source>
        <dbReference type="Proteomes" id="UP000014062"/>
    </source>
</evidence>
<dbReference type="EMBL" id="CM001889">
    <property type="protein sequence ID" value="EOY48760.1"/>
    <property type="molecule type" value="Genomic_DNA"/>
</dbReference>
<dbReference type="Proteomes" id="UP000014062">
    <property type="component" value="Chromosome"/>
</dbReference>
<evidence type="ECO:0000313" key="2">
    <source>
        <dbReference type="EMBL" id="EOY48760.1"/>
    </source>
</evidence>
<sequence length="797" mass="85672">MSTDTPTPLSLDVAWGRETIRVTNVSSRLPADSTEGQVEQVVAAGRANRSSWLPEMAWKAIARATTRPEALAVQLQPTMDEPSGLLMIEHVEGATLRSAVTRVLLSELFPGIQPRTGMEVSEVSDPQVHGVTHEGRPGAIVRYQYETLEHLRNHVWQTIHATLNINSYAASILTRSVTRNLIAHPVKITFEDGTEPVHVLAVRDGITRLASAWAVLAGHDADLADVATLATNALLGEEDVPGASTLSGLGERLVTARAGWRQNLRKEFDEEMSGTAPGLRAAQIAQSYVVPAQVSVGIEGHDGRVLSPEDIFDDAIRSVLASVHVEFQQWDPAAQNLEVITRALKRIIQQNDPRWNTTELQSVYGLAVGRIPVKELPQTFGGDPAPPATALWRAVYLISALTQPDLLELLKDQAKAIKGGKRMSIKGFSELLGPIIDLPWRAKKKLVTKQARNAWNNGGVLTNDVTQGWIPIPTEDFTTLIAPAMNGDNDARCTLAVAGGVALIADKLLTRNVGSSLGTAKEKGGVPFRADVYKVVEGLSHRTNELGLWTLALAANTFRGDGLPQNSVAKQSLTGKGTSTSDEPPYVYFKVDLDVEDHIARDAAGVPERLYEWDVVAASAPDRAARLVTSAATVAPPPMLGTAERSTDNEPTPAEGQEGAESNNTPSVPANAEAVPEGALFQYGAPQEAMNAPHTTALPGPRNVSPSAPPSQRAAGHRKALELSVQGARDALDYLHALEPEVGGHTPIVPVSQLDELHKLLVGILTDVENLRRRSVENRALEHIGPEPDETQDVALD</sequence>
<gene>
    <name evidence="2" type="ORF">SLI_4049</name>
</gene>
<dbReference type="AlphaFoldDB" id="A0A7U9HBX0"/>
<protein>
    <submittedName>
        <fullName evidence="2">Uncharacterized protein</fullName>
    </submittedName>
</protein>
<evidence type="ECO:0000256" key="1">
    <source>
        <dbReference type="SAM" id="MobiDB-lite"/>
    </source>
</evidence>
<reference evidence="3" key="1">
    <citation type="journal article" date="2013" name="Genome Biol. Evol.">
        <title>The genome sequence of Streptomyces lividans 66 reveals a novel tRNA-dependent peptide biosynthetic system within a metal-related genomic island.</title>
        <authorList>
            <person name="Cruz-Morales P."/>
            <person name="Vijgenboom E."/>
            <person name="Iruegas-Bocardo F."/>
            <person name="Girard G."/>
            <person name="Yanez-Guerra L.A."/>
            <person name="Ramos-Aboites H.E."/>
            <person name="Pernodet J.L."/>
            <person name="Anne J."/>
            <person name="van Wezel G.P."/>
            <person name="Barona-Gomez F."/>
        </authorList>
    </citation>
    <scope>NUCLEOTIDE SEQUENCE [LARGE SCALE GENOMIC DNA]</scope>
    <source>
        <strain evidence="3">1326</strain>
    </source>
</reference>
<name>A0A7U9HBX0_STRLI</name>
<accession>A0A7U9HBX0</accession>
<organism evidence="2 3">
    <name type="scientific">Streptomyces lividans 1326</name>
    <dbReference type="NCBI Taxonomy" id="1200984"/>
    <lineage>
        <taxon>Bacteria</taxon>
        <taxon>Bacillati</taxon>
        <taxon>Actinomycetota</taxon>
        <taxon>Actinomycetes</taxon>
        <taxon>Kitasatosporales</taxon>
        <taxon>Streptomycetaceae</taxon>
        <taxon>Streptomyces</taxon>
    </lineage>
</organism>
<feature type="region of interest" description="Disordered" evidence="1">
    <location>
        <begin position="691"/>
        <end position="717"/>
    </location>
</feature>
<proteinExistence type="predicted"/>